<evidence type="ECO:0000256" key="2">
    <source>
        <dbReference type="ARBA" id="ARBA00009773"/>
    </source>
</evidence>
<comment type="caution">
    <text evidence="9">The sequence shown here is derived from an EMBL/GenBank/DDBJ whole genome shotgun (WGS) entry which is preliminary data.</text>
</comment>
<keyword evidence="6 8" id="KW-1133">Transmembrane helix</keyword>
<dbReference type="InterPro" id="IPR002549">
    <property type="entry name" value="AI-2E-like"/>
</dbReference>
<comment type="similarity">
    <text evidence="2">Belongs to the autoinducer-2 exporter (AI-2E) (TC 2.A.86) family.</text>
</comment>
<accession>A0A0G1MZE7</accession>
<sequence length="326" mass="35556">MLWFSYIILDILALIFVALVVASLIDPFAEVFQRIRLPRGLAVIAVYIAFLAFFVLIGAAIVPTISREIAQMTQNFGDVVSKTSTQVETVKGFISQYGLWDNAKKLLDSLPSTGISAAQSIAHGVTGFFDGLVSFILVLVMAFYFVVENEDIKRGIRHLAPSEYQPYIGQLVGRIKKKLGDWLRAQLLLDLIVGFFVYIGLLIIGAPYALLLGLIAGITETIPYFGPFFAGILATLMVLTQTGDWIKTLFVVAVFIVVQQVENHILVPKVMERTVGLNPIVSIVSLLIGFRLGGVVGAMFSIPAATALSVVAADFLQWRANKESAA</sequence>
<evidence type="ECO:0000256" key="5">
    <source>
        <dbReference type="ARBA" id="ARBA00022692"/>
    </source>
</evidence>
<name>A0A0G1MZE7_9BACT</name>
<evidence type="ECO:0000256" key="7">
    <source>
        <dbReference type="ARBA" id="ARBA00023136"/>
    </source>
</evidence>
<dbReference type="GO" id="GO:0005886">
    <property type="term" value="C:plasma membrane"/>
    <property type="evidence" value="ECO:0007669"/>
    <property type="project" value="UniProtKB-SubCell"/>
</dbReference>
<evidence type="ECO:0000256" key="8">
    <source>
        <dbReference type="SAM" id="Phobius"/>
    </source>
</evidence>
<keyword evidence="3" id="KW-0813">Transport</keyword>
<dbReference type="PANTHER" id="PTHR21716">
    <property type="entry name" value="TRANSMEMBRANE PROTEIN"/>
    <property type="match status" value="1"/>
</dbReference>
<dbReference type="AlphaFoldDB" id="A0A0G1MZE7"/>
<evidence type="ECO:0000256" key="4">
    <source>
        <dbReference type="ARBA" id="ARBA00022475"/>
    </source>
</evidence>
<comment type="subcellular location">
    <subcellularLocation>
        <location evidence="1">Cell membrane</location>
        <topology evidence="1">Multi-pass membrane protein</topology>
    </subcellularLocation>
</comment>
<keyword evidence="4" id="KW-1003">Cell membrane</keyword>
<dbReference type="Proteomes" id="UP000034911">
    <property type="component" value="Unassembled WGS sequence"/>
</dbReference>
<feature type="transmembrane region" description="Helical" evidence="8">
    <location>
        <begin position="6"/>
        <end position="29"/>
    </location>
</feature>
<feature type="transmembrane region" description="Helical" evidence="8">
    <location>
        <begin position="128"/>
        <end position="147"/>
    </location>
</feature>
<keyword evidence="7 8" id="KW-0472">Membrane</keyword>
<evidence type="ECO:0000256" key="1">
    <source>
        <dbReference type="ARBA" id="ARBA00004651"/>
    </source>
</evidence>
<gene>
    <name evidence="9" type="ORF">UX20_C0014G0005</name>
</gene>
<feature type="transmembrane region" description="Helical" evidence="8">
    <location>
        <begin position="228"/>
        <end position="258"/>
    </location>
</feature>
<evidence type="ECO:0008006" key="11">
    <source>
        <dbReference type="Google" id="ProtNLM"/>
    </source>
</evidence>
<evidence type="ECO:0000256" key="3">
    <source>
        <dbReference type="ARBA" id="ARBA00022448"/>
    </source>
</evidence>
<evidence type="ECO:0000313" key="10">
    <source>
        <dbReference type="Proteomes" id="UP000034911"/>
    </source>
</evidence>
<dbReference type="Pfam" id="PF01594">
    <property type="entry name" value="AI-2E_transport"/>
    <property type="match status" value="1"/>
</dbReference>
<protein>
    <recommendedName>
        <fullName evidence="11">AI-2E family transporter</fullName>
    </recommendedName>
</protein>
<dbReference type="GO" id="GO:0055085">
    <property type="term" value="P:transmembrane transport"/>
    <property type="evidence" value="ECO:0007669"/>
    <property type="project" value="TreeGrafter"/>
</dbReference>
<reference evidence="9 10" key="1">
    <citation type="journal article" date="2015" name="Nature">
        <title>rRNA introns, odd ribosomes, and small enigmatic genomes across a large radiation of phyla.</title>
        <authorList>
            <person name="Brown C.T."/>
            <person name="Hug L.A."/>
            <person name="Thomas B.C."/>
            <person name="Sharon I."/>
            <person name="Castelle C.J."/>
            <person name="Singh A."/>
            <person name="Wilkins M.J."/>
            <person name="Williams K.H."/>
            <person name="Banfield J.F."/>
        </authorList>
    </citation>
    <scope>NUCLEOTIDE SEQUENCE [LARGE SCALE GENOMIC DNA]</scope>
</reference>
<organism evidence="9 10">
    <name type="scientific">Candidatus Magasanikbacteria bacterium GW2011_GWC2_45_8</name>
    <dbReference type="NCBI Taxonomy" id="1619050"/>
    <lineage>
        <taxon>Bacteria</taxon>
        <taxon>Candidatus Magasanikiibacteriota</taxon>
    </lineage>
</organism>
<evidence type="ECO:0000313" key="9">
    <source>
        <dbReference type="EMBL" id="KKU13746.1"/>
    </source>
</evidence>
<evidence type="ECO:0000256" key="6">
    <source>
        <dbReference type="ARBA" id="ARBA00022989"/>
    </source>
</evidence>
<feature type="transmembrane region" description="Helical" evidence="8">
    <location>
        <begin position="187"/>
        <end position="216"/>
    </location>
</feature>
<proteinExistence type="inferred from homology"/>
<dbReference type="STRING" id="1619050.UX20_C0014G0005"/>
<dbReference type="EMBL" id="LCLH01000014">
    <property type="protein sequence ID" value="KKU13746.1"/>
    <property type="molecule type" value="Genomic_DNA"/>
</dbReference>
<feature type="transmembrane region" description="Helical" evidence="8">
    <location>
        <begin position="41"/>
        <end position="62"/>
    </location>
</feature>
<dbReference type="PANTHER" id="PTHR21716:SF53">
    <property type="entry name" value="PERMEASE PERM-RELATED"/>
    <property type="match status" value="1"/>
</dbReference>
<keyword evidence="5 8" id="KW-0812">Transmembrane</keyword>